<feature type="compositionally biased region" description="Low complexity" evidence="1">
    <location>
        <begin position="946"/>
        <end position="956"/>
    </location>
</feature>
<dbReference type="SMART" id="SM00213">
    <property type="entry name" value="UBQ"/>
    <property type="match status" value="1"/>
</dbReference>
<feature type="compositionally biased region" description="Polar residues" evidence="1">
    <location>
        <begin position="270"/>
        <end position="279"/>
    </location>
</feature>
<evidence type="ECO:0000313" key="3">
    <source>
        <dbReference type="EMBL" id="GLI68882.1"/>
    </source>
</evidence>
<feature type="region of interest" description="Disordered" evidence="1">
    <location>
        <begin position="134"/>
        <end position="155"/>
    </location>
</feature>
<dbReference type="EMBL" id="BSDZ01000080">
    <property type="protein sequence ID" value="GLI68882.1"/>
    <property type="molecule type" value="Genomic_DNA"/>
</dbReference>
<feature type="region of interest" description="Disordered" evidence="1">
    <location>
        <begin position="1033"/>
        <end position="1120"/>
    </location>
</feature>
<feature type="compositionally biased region" description="Low complexity" evidence="1">
    <location>
        <begin position="639"/>
        <end position="665"/>
    </location>
</feature>
<feature type="compositionally biased region" description="Low complexity" evidence="1">
    <location>
        <begin position="1061"/>
        <end position="1070"/>
    </location>
</feature>
<protein>
    <recommendedName>
        <fullName evidence="2">Ubiquitin-like domain-containing protein</fullName>
    </recommendedName>
</protein>
<feature type="compositionally biased region" description="Gly residues" evidence="1">
    <location>
        <begin position="525"/>
        <end position="535"/>
    </location>
</feature>
<feature type="compositionally biased region" description="Polar residues" evidence="1">
    <location>
        <begin position="919"/>
        <end position="938"/>
    </location>
</feature>
<feature type="region of interest" description="Disordered" evidence="1">
    <location>
        <begin position="627"/>
        <end position="669"/>
    </location>
</feature>
<feature type="compositionally biased region" description="Pro residues" evidence="1">
    <location>
        <begin position="513"/>
        <end position="522"/>
    </location>
</feature>
<feature type="compositionally biased region" description="Low complexity" evidence="1">
    <location>
        <begin position="536"/>
        <end position="557"/>
    </location>
</feature>
<feature type="region of interest" description="Disordered" evidence="1">
    <location>
        <begin position="220"/>
        <end position="295"/>
    </location>
</feature>
<dbReference type="InterPro" id="IPR000626">
    <property type="entry name" value="Ubiquitin-like_dom"/>
</dbReference>
<feature type="compositionally biased region" description="Low complexity" evidence="1">
    <location>
        <begin position="1081"/>
        <end position="1092"/>
    </location>
</feature>
<dbReference type="PANTHER" id="PTHR15204:SF0">
    <property type="entry name" value="LARGE PROLINE-RICH PROTEIN BAG6"/>
    <property type="match status" value="1"/>
</dbReference>
<evidence type="ECO:0000256" key="1">
    <source>
        <dbReference type="SAM" id="MobiDB-lite"/>
    </source>
</evidence>
<feature type="region of interest" description="Disordered" evidence="1">
    <location>
        <begin position="513"/>
        <end position="561"/>
    </location>
</feature>
<dbReference type="PROSITE" id="PS50053">
    <property type="entry name" value="UBIQUITIN_2"/>
    <property type="match status" value="1"/>
</dbReference>
<feature type="region of interest" description="Disordered" evidence="1">
    <location>
        <begin position="1279"/>
        <end position="1335"/>
    </location>
</feature>
<feature type="compositionally biased region" description="Gly residues" evidence="1">
    <location>
        <begin position="1103"/>
        <end position="1114"/>
    </location>
</feature>
<dbReference type="Gene3D" id="3.10.20.90">
    <property type="entry name" value="Phosphatidylinositol 3-kinase Catalytic Subunit, Chain A, domain 1"/>
    <property type="match status" value="1"/>
</dbReference>
<name>A0ABQ5SFZ8_9CHLO</name>
<feature type="compositionally biased region" description="Low complexity" evidence="1">
    <location>
        <begin position="231"/>
        <end position="261"/>
    </location>
</feature>
<dbReference type="SUPFAM" id="SSF54236">
    <property type="entry name" value="Ubiquitin-like"/>
    <property type="match status" value="1"/>
</dbReference>
<feature type="region of interest" description="Disordered" evidence="1">
    <location>
        <begin position="700"/>
        <end position="746"/>
    </location>
</feature>
<dbReference type="InterPro" id="IPR029071">
    <property type="entry name" value="Ubiquitin-like_domsf"/>
</dbReference>
<keyword evidence="4" id="KW-1185">Reference proteome</keyword>
<feature type="compositionally biased region" description="Acidic residues" evidence="1">
    <location>
        <begin position="1312"/>
        <end position="1329"/>
    </location>
</feature>
<sequence length="1335" mass="134986">MSSFPAGSSPPADAGGDFLQIKIKTLEPATYDLRVNRQITVLDLKTTLEGIVQNAPPRRQRIIYRGQCLRDESTLQDLGVENGDTFHLVLRFADTPTISGTGAAASQAQPRFSATAHRILEDVFTGFNINTQPGGSMAGLGGRQQQTTTQQQDSAPHLFSTLHRFLMRLGEQSYTPRHIPLMSHVNFNPRVQTDFAALGRAMAELLGDAELPEQLTAMTEEARRDPGGRGPQQQRSAQGQGPPSSSQREGEAVGESAEAGSTPQAAGETRTGSMTSAPEGTQRAGHRPQSLRPAGADYGFRYMPLAAASLAELLDRTEAHVRNSLAQQLRQGAAAARQLTASQVASLGTRRAESRRLRELAGRLHSTAALLIDMSRGVLATAAALEDNPQVLAASTAAALRPDGTDEDLAPLVPRLLPRGRATPPDLGFMGPMGGLVDVFGAQFSMPGDTQGSENEGENAAATAPGARGQPPAGMAVGTVHIDLGDLPNGPGDLWGVFSNVINAVTGGAVMPPPGGPVPPASAAPGGGGGGGAGGAAPSATHSAEPGGSTAASGAEASRPRETPLSLLMPALTSIAGSIAASVMQSLGGRTVPPARLLHAVSRALTVHLNHVMEVLTTRWEGLQRTAARQRRAGRAQREQTPAGEEASAAAASAPSTATSGVAGSDATAAAPNPLEEFRPVAQLINQLFPSWETVLQVPAEPSEGDGEGIEVDDTDEDGDKSRQEGNEAQGRQRSRPGEEGNRRAAVDENMSAMIRTLMPAMLGNICHAVAQSILPTLMPAAESLDGRQLAMAVLQALVSRLDGVANMVLANWSRISSGLEEIESASEGTNVGELVAQMMRLAASIVTDFSVVPGQTRAAGGASARPPAARSPDLRQQSRPSQPQAPAAGPAQAAAATPGQAQSITPAATLHAPAASVTPVNEASTPSGAAQSPSNAMAFSKPPEGRAAAAAATPVPEAPDEASRPSSTATAAGAKHEAADLTCCGAGASSTGAPAAAAAAAGGPSLAPRGLGLGLRPPATKKKATAAAAAPVARTAAEAPTGPGLSGGPAAAMREDGMCADAGSSSPDAKAPPPANTTLGQQPRARQAAGANRLVPAHSPGAGVGSGGQGSGDAAGDPLDGLMEMMEHVLGSLDPREAGGSAGTADVGRAGSGGGAAAGGGLGNILQAAQKIVSDPAMQPVLNNVMNMVLGGGGGGGGGGSGARGGAAGGGLGSLLGSLLGGLPSAPSASSGSARSASSATERAGYEVLLEVLGPEEGNRWRELIERDVDEMQQHVQIAPEEHSDNYRRGVPTRRAGLLSTMAGAVKNPSDEDDVEDDDEYEGIEDDPEGHNAG</sequence>
<feature type="compositionally biased region" description="Low complexity" evidence="1">
    <location>
        <begin position="858"/>
        <end position="903"/>
    </location>
</feature>
<organism evidence="3 4">
    <name type="scientific">Volvox africanus</name>
    <dbReference type="NCBI Taxonomy" id="51714"/>
    <lineage>
        <taxon>Eukaryota</taxon>
        <taxon>Viridiplantae</taxon>
        <taxon>Chlorophyta</taxon>
        <taxon>core chlorophytes</taxon>
        <taxon>Chlorophyceae</taxon>
        <taxon>CS clade</taxon>
        <taxon>Chlamydomonadales</taxon>
        <taxon>Volvocaceae</taxon>
        <taxon>Volvox</taxon>
    </lineage>
</organism>
<feature type="region of interest" description="Disordered" evidence="1">
    <location>
        <begin position="444"/>
        <end position="474"/>
    </location>
</feature>
<evidence type="ECO:0000313" key="4">
    <source>
        <dbReference type="Proteomes" id="UP001165090"/>
    </source>
</evidence>
<gene>
    <name evidence="3" type="ORF">VaNZ11_013429</name>
</gene>
<dbReference type="PANTHER" id="PTHR15204">
    <property type="entry name" value="LARGE PROLINE-RICH PROTEIN BAG6"/>
    <property type="match status" value="1"/>
</dbReference>
<feature type="domain" description="Ubiquitin-like" evidence="2">
    <location>
        <begin position="19"/>
        <end position="91"/>
    </location>
</feature>
<reference evidence="3 4" key="1">
    <citation type="journal article" date="2023" name="IScience">
        <title>Expanded male sex-determining region conserved during the evolution of homothallism in the green alga Volvox.</title>
        <authorList>
            <person name="Yamamoto K."/>
            <person name="Matsuzaki R."/>
            <person name="Mahakham W."/>
            <person name="Heman W."/>
            <person name="Sekimoto H."/>
            <person name="Kawachi M."/>
            <person name="Minakuchi Y."/>
            <person name="Toyoda A."/>
            <person name="Nozaki H."/>
        </authorList>
    </citation>
    <scope>NUCLEOTIDE SEQUENCE [LARGE SCALE GENOMIC DNA]</scope>
    <source>
        <strain evidence="3 4">NIES-4468</strain>
    </source>
</reference>
<feature type="compositionally biased region" description="Low complexity" evidence="1">
    <location>
        <begin position="1033"/>
        <end position="1042"/>
    </location>
</feature>
<feature type="compositionally biased region" description="Basic and acidic residues" evidence="1">
    <location>
        <begin position="736"/>
        <end position="746"/>
    </location>
</feature>
<accession>A0ABQ5SFZ8</accession>
<proteinExistence type="predicted"/>
<feature type="region of interest" description="Disordered" evidence="1">
    <location>
        <begin position="857"/>
        <end position="975"/>
    </location>
</feature>
<dbReference type="Pfam" id="PF00240">
    <property type="entry name" value="ubiquitin"/>
    <property type="match status" value="1"/>
</dbReference>
<feature type="compositionally biased region" description="Acidic residues" evidence="1">
    <location>
        <begin position="703"/>
        <end position="719"/>
    </location>
</feature>
<evidence type="ECO:0000259" key="2">
    <source>
        <dbReference type="PROSITE" id="PS50053"/>
    </source>
</evidence>
<dbReference type="Proteomes" id="UP001165090">
    <property type="component" value="Unassembled WGS sequence"/>
</dbReference>
<dbReference type="CDD" id="cd17039">
    <property type="entry name" value="Ubl_ubiquitin_like"/>
    <property type="match status" value="1"/>
</dbReference>
<comment type="caution">
    <text evidence="3">The sequence shown here is derived from an EMBL/GenBank/DDBJ whole genome shotgun (WGS) entry which is preliminary data.</text>
</comment>